<dbReference type="AlphaFoldDB" id="A0A8T0WPJ3"/>
<dbReference type="GO" id="GO:0030515">
    <property type="term" value="F:snoRNA binding"/>
    <property type="evidence" value="ECO:0007669"/>
    <property type="project" value="InterPro"/>
</dbReference>
<dbReference type="Proteomes" id="UP000823388">
    <property type="component" value="Chromosome 1N"/>
</dbReference>
<dbReference type="GO" id="GO:0031428">
    <property type="term" value="C:box C/D methylation guide snoRNP complex"/>
    <property type="evidence" value="ECO:0007669"/>
    <property type="project" value="InterPro"/>
</dbReference>
<dbReference type="InterPro" id="IPR045056">
    <property type="entry name" value="Nop56/Nop58"/>
</dbReference>
<dbReference type="EMBL" id="CM029038">
    <property type="protein sequence ID" value="KAG2651032.1"/>
    <property type="molecule type" value="Genomic_DNA"/>
</dbReference>
<proteinExistence type="predicted"/>
<organism evidence="1 2">
    <name type="scientific">Panicum virgatum</name>
    <name type="common">Blackwell switchgrass</name>
    <dbReference type="NCBI Taxonomy" id="38727"/>
    <lineage>
        <taxon>Eukaryota</taxon>
        <taxon>Viridiplantae</taxon>
        <taxon>Streptophyta</taxon>
        <taxon>Embryophyta</taxon>
        <taxon>Tracheophyta</taxon>
        <taxon>Spermatophyta</taxon>
        <taxon>Magnoliopsida</taxon>
        <taxon>Liliopsida</taxon>
        <taxon>Poales</taxon>
        <taxon>Poaceae</taxon>
        <taxon>PACMAD clade</taxon>
        <taxon>Panicoideae</taxon>
        <taxon>Panicodae</taxon>
        <taxon>Paniceae</taxon>
        <taxon>Panicinae</taxon>
        <taxon>Panicum</taxon>
        <taxon>Panicum sect. Hiantes</taxon>
    </lineage>
</organism>
<evidence type="ECO:0000313" key="2">
    <source>
        <dbReference type="Proteomes" id="UP000823388"/>
    </source>
</evidence>
<dbReference type="GO" id="GO:0032040">
    <property type="term" value="C:small-subunit processome"/>
    <property type="evidence" value="ECO:0007669"/>
    <property type="project" value="InterPro"/>
</dbReference>
<gene>
    <name evidence="1" type="ORF">PVAP13_1NG514438</name>
</gene>
<dbReference type="PANTHER" id="PTHR10894:SF24">
    <property type="entry name" value="OS02G0511800 PROTEIN"/>
    <property type="match status" value="1"/>
</dbReference>
<comment type="caution">
    <text evidence="1">The sequence shown here is derived from an EMBL/GenBank/DDBJ whole genome shotgun (WGS) entry which is preliminary data.</text>
</comment>
<name>A0A8T0WPJ3_PANVG</name>
<accession>A0A8T0WPJ3</accession>
<protein>
    <submittedName>
        <fullName evidence="1">Uncharacterized protein</fullName>
    </submittedName>
</protein>
<reference evidence="1" key="1">
    <citation type="submission" date="2020-05" db="EMBL/GenBank/DDBJ databases">
        <title>WGS assembly of Panicum virgatum.</title>
        <authorList>
            <person name="Lovell J.T."/>
            <person name="Jenkins J."/>
            <person name="Shu S."/>
            <person name="Juenger T.E."/>
            <person name="Schmutz J."/>
        </authorList>
    </citation>
    <scope>NUCLEOTIDE SEQUENCE</scope>
    <source>
        <strain evidence="1">AP13</strain>
    </source>
</reference>
<keyword evidence="2" id="KW-1185">Reference proteome</keyword>
<evidence type="ECO:0000313" key="1">
    <source>
        <dbReference type="EMBL" id="KAG2651032.1"/>
    </source>
</evidence>
<sequence>MGRRRLGSPPAVALRTKRGLNLPPESVVSIADKLGNYGMMMVLFETPSGFAILTINGVCLYLPDAMENIWAKFADVVWLKEFKTFKDKSSTIRLDTGVDGKLSKMIMKWRRPGQILVVGKPEYKTIIEMSMGIRCLCNEIVMEVMWGLKNIMPTLDRVPMSQGLKKFLNRYGFYVKPEMVNKRIILAACTLLDCELIEQKHCATLKKAGEYIKDVSGINTKGWSLLKLATALMIIFYPEENIVAGNPKMMFTDAERLKLQEDVQDYNSKFLKWACQRIYKELVVAHKARPANYVLLTSLFKEAKESYEAEGSAQKAQRTS</sequence>
<dbReference type="PANTHER" id="PTHR10894">
    <property type="entry name" value="NUCLEOLAR PROTEIN 5 NUCLEOLAR PROTEIN NOP5 NOP58"/>
    <property type="match status" value="1"/>
</dbReference>